<comment type="subcellular location">
    <subcellularLocation>
        <location evidence="4">Host cell membrane</location>
        <topology evidence="4">Single-pass type I membrane protein</topology>
    </subcellularLocation>
    <subcellularLocation>
        <location evidence="2">Host endoplasmic reticulum membrane</location>
        <topology evidence="2">Multi-pass membrane protein</topology>
    </subcellularLocation>
    <subcellularLocation>
        <location evidence="5">Virion membrane</location>
        <topology evidence="5">Single-pass type I membrane protein</topology>
    </subcellularLocation>
    <subcellularLocation>
        <location evidence="3">Virion membrane</location>
        <topology evidence="3">Single-pass type II membrane protein</topology>
    </subcellularLocation>
</comment>
<keyword evidence="16" id="KW-0449">Lipoprotein</keyword>
<comment type="similarity">
    <text evidence="6">Belongs to the influenza C protein M1 family.</text>
</comment>
<keyword evidence="17" id="KW-0407">Ion channel</keyword>
<keyword evidence="13" id="KW-0406">Ion transport</keyword>
<dbReference type="GO" id="GO:0019028">
    <property type="term" value="C:viral capsid"/>
    <property type="evidence" value="ECO:0007669"/>
    <property type="project" value="InterPro"/>
</dbReference>
<evidence type="ECO:0000256" key="1">
    <source>
        <dbReference type="ARBA" id="ARBA00002729"/>
    </source>
</evidence>
<evidence type="ECO:0000256" key="17">
    <source>
        <dbReference type="ARBA" id="ARBA00023303"/>
    </source>
</evidence>
<name>A0A866W084_9ORTO</name>
<organism evidence="20">
    <name type="scientific">Cane toad influenza-like virus</name>
    <dbReference type="NCBI Taxonomy" id="2777031"/>
    <lineage>
        <taxon>Viruses</taxon>
        <taxon>Riboviria</taxon>
        <taxon>Orthornavirae</taxon>
        <taxon>Negarnaviricota</taxon>
        <taxon>Polyploviricotina</taxon>
        <taxon>Insthoviricetes</taxon>
        <taxon>Articulavirales</taxon>
        <taxon>Orthomyxoviridae</taxon>
    </lineage>
</organism>
<dbReference type="GO" id="GO:0034220">
    <property type="term" value="P:monoatomic ion transmembrane transport"/>
    <property type="evidence" value="ECO:0007669"/>
    <property type="project" value="UniProtKB-KW"/>
</dbReference>
<feature type="transmembrane region" description="Helical" evidence="19">
    <location>
        <begin position="285"/>
        <end position="312"/>
    </location>
</feature>
<evidence type="ECO:0000256" key="14">
    <source>
        <dbReference type="ARBA" id="ARBA00023139"/>
    </source>
</evidence>
<keyword evidence="12" id="KW-1182">Viral ion channel</keyword>
<comment type="function">
    <text evidence="1">Ion channel, which might have a role in genome packaging and uncoating processes.</text>
</comment>
<keyword evidence="9" id="KW-0813">Transport</keyword>
<evidence type="ECO:0000256" key="5">
    <source>
        <dbReference type="ARBA" id="ARBA00004563"/>
    </source>
</evidence>
<sequence>MAQENLLAELEASLKGVNAPTRTAIIKSAKGGFEAAKDTAKALKKGEMATTNGEAMTAHICFRAMYPKIKAWQKVKEMLDRATEDITPKTSKMLKRRMRKAGDFTGLKEVMEMMVMGEDKKAEMVEAIYDNPEDYTEDVRIGTVAAWLECKNKRSERYKGGMSSHGKLAMDMVETEKASKAIDKMAQIVPMKIEATQLREEAEMLQELAREAYGTRLMGSHLQGAISGIGDKVNYMAGMAMGRLVSAPIFFKCFLIFTLIKKCIGQENKTSCDSVLEWSRGETGLAITAISLGAVSTLYILAKMIIIVFNVWKGNKISYWIWKVKSSFYSLGDDDQFSKDIMTLEKRLEAQSDQEDHGDSLFPEPVGFDSSGVIVID</sequence>
<dbReference type="GO" id="GO:0015267">
    <property type="term" value="F:channel activity"/>
    <property type="evidence" value="ECO:0007669"/>
    <property type="project" value="UniProtKB-KW"/>
</dbReference>
<gene>
    <name evidence="20" type="primary">M</name>
</gene>
<dbReference type="Pfam" id="PF03026">
    <property type="entry name" value="CM1"/>
    <property type="match status" value="1"/>
</dbReference>
<keyword evidence="19" id="KW-1133">Transmembrane helix</keyword>
<dbReference type="GO" id="GO:0039660">
    <property type="term" value="F:structural constituent of virion"/>
    <property type="evidence" value="ECO:0007669"/>
    <property type="project" value="UniProtKB-KW"/>
</dbReference>
<keyword evidence="18" id="KW-0468">Viral matrix protein</keyword>
<proteinExistence type="inferred from homology"/>
<keyword evidence="14" id="KW-0564">Palmitate</keyword>
<keyword evidence="10" id="KW-0597">Phosphoprotein</keyword>
<evidence type="ECO:0000313" key="20">
    <source>
        <dbReference type="EMBL" id="QOE76823.1"/>
    </source>
</evidence>
<evidence type="ECO:0000256" key="16">
    <source>
        <dbReference type="ARBA" id="ARBA00023288"/>
    </source>
</evidence>
<dbReference type="InterPro" id="IPR004267">
    <property type="entry name" value="CM2"/>
</dbReference>
<dbReference type="InterPro" id="IPR004271">
    <property type="entry name" value="CM1"/>
</dbReference>
<keyword evidence="11" id="KW-0735">Signal-anchor</keyword>
<dbReference type="Pfam" id="PF03021">
    <property type="entry name" value="CM2"/>
    <property type="match status" value="1"/>
</dbReference>
<keyword evidence="15" id="KW-1038">Host endoplasmic reticulum</keyword>
<reference evidence="20" key="1">
    <citation type="submission" date="2020-08" db="EMBL/GenBank/DDBJ databases">
        <authorList>
            <person name="Parry R.H."/>
            <person name="Wille M."/>
            <person name="Geoghegan J.L."/>
            <person name="Turnbull O.M.H."/>
            <person name="Holmes E.C."/>
        </authorList>
    </citation>
    <scope>NUCLEOTIDE SEQUENCE</scope>
    <source>
        <strain evidence="20">CTILV/Innisfail</strain>
    </source>
</reference>
<evidence type="ECO:0000256" key="15">
    <source>
        <dbReference type="ARBA" id="ARBA00023184"/>
    </source>
</evidence>
<accession>A0A866W084</accession>
<dbReference type="GO" id="GO:0055036">
    <property type="term" value="C:virion membrane"/>
    <property type="evidence" value="ECO:0007669"/>
    <property type="project" value="UniProtKB-SubCell"/>
</dbReference>
<keyword evidence="19" id="KW-0812">Transmembrane</keyword>
<evidence type="ECO:0000256" key="12">
    <source>
        <dbReference type="ARBA" id="ARBA00023039"/>
    </source>
</evidence>
<dbReference type="GO" id="GO:0044167">
    <property type="term" value="C:host cell endoplasmic reticulum membrane"/>
    <property type="evidence" value="ECO:0007669"/>
    <property type="project" value="UniProtKB-SubCell"/>
</dbReference>
<evidence type="ECO:0000256" key="19">
    <source>
        <dbReference type="SAM" id="Phobius"/>
    </source>
</evidence>
<evidence type="ECO:0000256" key="2">
    <source>
        <dbReference type="ARBA" id="ARBA00004153"/>
    </source>
</evidence>
<keyword evidence="18" id="KW-0946">Virion</keyword>
<dbReference type="GO" id="GO:0020002">
    <property type="term" value="C:host cell plasma membrane"/>
    <property type="evidence" value="ECO:0007669"/>
    <property type="project" value="UniProtKB-SubCell"/>
</dbReference>
<protein>
    <recommendedName>
        <fullName evidence="8">Polyprotein p42</fullName>
    </recommendedName>
</protein>
<evidence type="ECO:0000256" key="6">
    <source>
        <dbReference type="ARBA" id="ARBA00008745"/>
    </source>
</evidence>
<evidence type="ECO:0000256" key="8">
    <source>
        <dbReference type="ARBA" id="ARBA00020803"/>
    </source>
</evidence>
<evidence type="ECO:0000256" key="10">
    <source>
        <dbReference type="ARBA" id="ARBA00022553"/>
    </source>
</evidence>
<evidence type="ECO:0000256" key="7">
    <source>
        <dbReference type="ARBA" id="ARBA00011093"/>
    </source>
</evidence>
<evidence type="ECO:0000256" key="4">
    <source>
        <dbReference type="ARBA" id="ARBA00004402"/>
    </source>
</evidence>
<comment type="subunit">
    <text evidence="7">Homodimer; disulfide-linked. Homotetramer; disulfide-linked.</text>
</comment>
<evidence type="ECO:0000256" key="9">
    <source>
        <dbReference type="ARBA" id="ARBA00022448"/>
    </source>
</evidence>
<keyword evidence="19" id="KW-0472">Membrane</keyword>
<evidence type="ECO:0000256" key="13">
    <source>
        <dbReference type="ARBA" id="ARBA00023065"/>
    </source>
</evidence>
<dbReference type="EMBL" id="MT926400">
    <property type="protein sequence ID" value="QOE76823.1"/>
    <property type="molecule type" value="Viral_cRNA"/>
</dbReference>
<evidence type="ECO:0000256" key="3">
    <source>
        <dbReference type="ARBA" id="ARBA00004208"/>
    </source>
</evidence>
<evidence type="ECO:0000256" key="18">
    <source>
        <dbReference type="ARBA" id="ARBA00023311"/>
    </source>
</evidence>
<reference evidence="20" key="2">
    <citation type="journal article" name="Viruses">
        <title>Divergent Influenza-Like Viruses of Amphibians and Fish Support an Ancient Evolutionary Association.</title>
        <authorList>
            <person name="Parry R."/>
            <person name="Wille M."/>
            <person name="Turnbull O.M.H."/>
            <person name="Geoghegan J.L."/>
            <person name="Holmes E.C."/>
        </authorList>
    </citation>
    <scope>NUCLEOTIDE SEQUENCE</scope>
    <source>
        <strain evidence="20">CTILV/Innisfail</strain>
    </source>
</reference>
<evidence type="ECO:0000256" key="11">
    <source>
        <dbReference type="ARBA" id="ARBA00022968"/>
    </source>
</evidence>